<dbReference type="SUPFAM" id="SSF54786">
    <property type="entry name" value="YcfA/nrd intein domain"/>
    <property type="match status" value="1"/>
</dbReference>
<sequence>MKATVLIQYLQQNGWQEIRQQGIHHILQHPTHPNLISVPDLGEQFLSPEMINDITREAGLTGRVFKIRWSPAGMLQLIKNLMGLTR</sequence>
<protein>
    <submittedName>
        <fullName evidence="8">Addiction module toxin, HicA family</fullName>
    </submittedName>
</protein>
<dbReference type="Pfam" id="PF07927">
    <property type="entry name" value="HicA_toxin"/>
    <property type="match status" value="1"/>
</dbReference>
<dbReference type="KEGG" id="rhoz:GXP67_25090"/>
<keyword evidence="7" id="KW-0346">Stress response</keyword>
<dbReference type="EMBL" id="CP048222">
    <property type="protein sequence ID" value="QHT69688.1"/>
    <property type="molecule type" value="Genomic_DNA"/>
</dbReference>
<reference evidence="8 9" key="1">
    <citation type="submission" date="2020-01" db="EMBL/GenBank/DDBJ databases">
        <authorList>
            <person name="Kim M.K."/>
        </authorList>
    </citation>
    <scope>NUCLEOTIDE SEQUENCE [LARGE SCALE GENOMIC DNA]</scope>
    <source>
        <strain evidence="8 9">172606-1</strain>
    </source>
</reference>
<evidence type="ECO:0000256" key="5">
    <source>
        <dbReference type="ARBA" id="ARBA00022801"/>
    </source>
</evidence>
<evidence type="ECO:0000256" key="3">
    <source>
        <dbReference type="ARBA" id="ARBA00022722"/>
    </source>
</evidence>
<evidence type="ECO:0000256" key="6">
    <source>
        <dbReference type="ARBA" id="ARBA00022884"/>
    </source>
</evidence>
<organism evidence="8 9">
    <name type="scientific">Rhodocytophaga rosea</name>
    <dbReference type="NCBI Taxonomy" id="2704465"/>
    <lineage>
        <taxon>Bacteria</taxon>
        <taxon>Pseudomonadati</taxon>
        <taxon>Bacteroidota</taxon>
        <taxon>Cytophagia</taxon>
        <taxon>Cytophagales</taxon>
        <taxon>Rhodocytophagaceae</taxon>
        <taxon>Rhodocytophaga</taxon>
    </lineage>
</organism>
<name>A0A6C0GNR7_9BACT</name>
<accession>A0A6C0GNR7</accession>
<dbReference type="Gene3D" id="3.30.920.30">
    <property type="entry name" value="Hypothetical protein"/>
    <property type="match status" value="1"/>
</dbReference>
<keyword evidence="9" id="KW-1185">Reference proteome</keyword>
<evidence type="ECO:0000256" key="1">
    <source>
        <dbReference type="ARBA" id="ARBA00006620"/>
    </source>
</evidence>
<gene>
    <name evidence="8" type="ORF">GXP67_25090</name>
</gene>
<dbReference type="InterPro" id="IPR038570">
    <property type="entry name" value="HicA_sf"/>
</dbReference>
<dbReference type="InterPro" id="IPR012933">
    <property type="entry name" value="HicA_mRNA_interferase"/>
</dbReference>
<dbReference type="GO" id="GO:0004519">
    <property type="term" value="F:endonuclease activity"/>
    <property type="evidence" value="ECO:0007669"/>
    <property type="project" value="UniProtKB-KW"/>
</dbReference>
<evidence type="ECO:0000256" key="2">
    <source>
        <dbReference type="ARBA" id="ARBA00022649"/>
    </source>
</evidence>
<proteinExistence type="inferred from homology"/>
<keyword evidence="2" id="KW-1277">Toxin-antitoxin system</keyword>
<evidence type="ECO:0000313" key="8">
    <source>
        <dbReference type="EMBL" id="QHT69688.1"/>
    </source>
</evidence>
<keyword evidence="3" id="KW-0540">Nuclease</keyword>
<dbReference type="AlphaFoldDB" id="A0A6C0GNR7"/>
<evidence type="ECO:0000313" key="9">
    <source>
        <dbReference type="Proteomes" id="UP000480178"/>
    </source>
</evidence>
<keyword evidence="5" id="KW-0378">Hydrolase</keyword>
<dbReference type="GO" id="GO:0003729">
    <property type="term" value="F:mRNA binding"/>
    <property type="evidence" value="ECO:0007669"/>
    <property type="project" value="InterPro"/>
</dbReference>
<keyword evidence="6" id="KW-0694">RNA-binding</keyword>
<evidence type="ECO:0000256" key="4">
    <source>
        <dbReference type="ARBA" id="ARBA00022759"/>
    </source>
</evidence>
<evidence type="ECO:0000256" key="7">
    <source>
        <dbReference type="ARBA" id="ARBA00023016"/>
    </source>
</evidence>
<dbReference type="RefSeq" id="WP_162445672.1">
    <property type="nucleotide sequence ID" value="NZ_CP048222.1"/>
</dbReference>
<comment type="similarity">
    <text evidence="1">Belongs to the HicA mRNA interferase family.</text>
</comment>
<dbReference type="Proteomes" id="UP000480178">
    <property type="component" value="Chromosome"/>
</dbReference>
<keyword evidence="4" id="KW-0255">Endonuclease</keyword>
<dbReference type="GO" id="GO:0016787">
    <property type="term" value="F:hydrolase activity"/>
    <property type="evidence" value="ECO:0007669"/>
    <property type="project" value="UniProtKB-KW"/>
</dbReference>